<dbReference type="EMBL" id="CP032703">
    <property type="protein sequence ID" value="QDY43939.1"/>
    <property type="molecule type" value="Genomic_DNA"/>
</dbReference>
<geneLocation type="plasmid" evidence="1 2">
    <name>unnamed1</name>
</geneLocation>
<keyword evidence="1" id="KW-0614">Plasmid</keyword>
<dbReference type="AlphaFoldDB" id="A0A518XIE1"/>
<gene>
    <name evidence="1" type="ORF">D8B20_18595</name>
</gene>
<sequence>MLSGPGAKRRGAGNDVNVSCIISLTIRFLVGRQEMMYSMIQQICYLQLQAGIDMKLRLD</sequence>
<reference evidence="1 2" key="1">
    <citation type="submission" date="2018-10" db="EMBL/GenBank/DDBJ databases">
        <title>Genome Sequencing of Pantoea dispersa DSM 32899.</title>
        <authorList>
            <person name="Nawrath M."/>
            <person name="Ottenheim C."/>
            <person name="Wilm A."/>
            <person name="Zimmermann W."/>
            <person name="Wu J.C."/>
        </authorList>
    </citation>
    <scope>NUCLEOTIDE SEQUENCE [LARGE SCALE GENOMIC DNA]</scope>
    <source>
        <strain evidence="1 2">DSM 32899</strain>
        <plasmid evidence="1 2">unnamed1</plasmid>
    </source>
</reference>
<organism evidence="1 2">
    <name type="scientific">Candidatus Pantoea soli</name>
    <dbReference type="NCBI Taxonomy" id="3098669"/>
    <lineage>
        <taxon>Bacteria</taxon>
        <taxon>Pseudomonadati</taxon>
        <taxon>Pseudomonadota</taxon>
        <taxon>Gammaproteobacteria</taxon>
        <taxon>Enterobacterales</taxon>
        <taxon>Erwiniaceae</taxon>
        <taxon>Pantoea</taxon>
    </lineage>
</organism>
<keyword evidence="2" id="KW-1185">Reference proteome</keyword>
<proteinExistence type="predicted"/>
<evidence type="ECO:0000313" key="2">
    <source>
        <dbReference type="Proteomes" id="UP000319411"/>
    </source>
</evidence>
<dbReference type="Proteomes" id="UP000319411">
    <property type="component" value="Plasmid unnamed1"/>
</dbReference>
<dbReference type="KEGG" id="pdis:D8B20_18595"/>
<protein>
    <submittedName>
        <fullName evidence="1">Uncharacterized protein</fullName>
    </submittedName>
</protein>
<accession>A0A518XIE1</accession>
<name>A0A518XIE1_9GAMM</name>
<evidence type="ECO:0000313" key="1">
    <source>
        <dbReference type="EMBL" id="QDY43939.1"/>
    </source>
</evidence>